<dbReference type="EMBL" id="BBNO01000007">
    <property type="protein sequence ID" value="GAO10836.1"/>
    <property type="molecule type" value="Genomic_DNA"/>
</dbReference>
<sequence>MNTARLFDRPGLPPDARRTVDDFEKEHDTYFSHLVHFGPELLDALHTPGPLPENVEVASAVRPDVTERMATVTAVANLPHQQDADRTRYLQALLDIYGMLPVPPARRASAWGTTVIAPEREGRILAERLGVMPQRQGWTPQAKRMPVGGGLLVGVDEWLPSQADRLVIIDGVVASGVTLMALMQLTVRPGADVEIFTCHSTQQGALALARYAEQLQVSLTLHVGQVSGALNGKFYAVRPDAPEQLVLGDVGDTISPVAPASPPRGTPA</sequence>
<reference evidence="2" key="1">
    <citation type="submission" date="2014-09" db="EMBL/GenBank/DDBJ databases">
        <title>Whole genome shotgun sequence of Streptomyces sp. NBRC 110027.</title>
        <authorList>
            <person name="Komaki H."/>
            <person name="Ichikawa N."/>
            <person name="Katano-Makiyama Y."/>
            <person name="Hosoyama A."/>
            <person name="Hashimoto M."/>
            <person name="Uohara A."/>
            <person name="Kitahashi Y."/>
            <person name="Ohji S."/>
            <person name="Kimura A."/>
            <person name="Yamazoe A."/>
            <person name="Igarashi Y."/>
            <person name="Fujita N."/>
        </authorList>
    </citation>
    <scope>NUCLEOTIDE SEQUENCE [LARGE SCALE GENOMIC DNA]</scope>
    <source>
        <strain evidence="2">NBRC 110027</strain>
    </source>
</reference>
<name>A0A0P4RBC3_9ACTN</name>
<protein>
    <submittedName>
        <fullName evidence="1">Adenine phosphoribosyltransferase</fullName>
    </submittedName>
</protein>
<keyword evidence="1" id="KW-0808">Transferase</keyword>
<organism evidence="1 2">
    <name type="scientific">Streptomyces lydicamycinicus</name>
    <dbReference type="NCBI Taxonomy" id="1546107"/>
    <lineage>
        <taxon>Bacteria</taxon>
        <taxon>Bacillati</taxon>
        <taxon>Actinomycetota</taxon>
        <taxon>Actinomycetes</taxon>
        <taxon>Kitasatosporales</taxon>
        <taxon>Streptomycetaceae</taxon>
        <taxon>Streptomyces</taxon>
    </lineage>
</organism>
<dbReference type="RefSeq" id="WP_042158496.1">
    <property type="nucleotide sequence ID" value="NZ_BBNO01000007.1"/>
</dbReference>
<dbReference type="Proteomes" id="UP000048965">
    <property type="component" value="Unassembled WGS sequence"/>
</dbReference>
<gene>
    <name evidence="1" type="primary">apt</name>
    <name evidence="1" type="ORF">TPA0598_07_05600</name>
</gene>
<evidence type="ECO:0000313" key="2">
    <source>
        <dbReference type="Proteomes" id="UP000048965"/>
    </source>
</evidence>
<accession>A0A0P4RBC3</accession>
<keyword evidence="2" id="KW-1185">Reference proteome</keyword>
<dbReference type="GO" id="GO:0016757">
    <property type="term" value="F:glycosyltransferase activity"/>
    <property type="evidence" value="ECO:0007669"/>
    <property type="project" value="UniProtKB-KW"/>
</dbReference>
<keyword evidence="1" id="KW-0328">Glycosyltransferase</keyword>
<evidence type="ECO:0000313" key="1">
    <source>
        <dbReference type="EMBL" id="GAO10836.1"/>
    </source>
</evidence>
<reference evidence="1 2" key="2">
    <citation type="journal article" date="2015" name="Stand. Genomic Sci.">
        <title>Draft genome sequence of marine-derived Streptomyces sp. TP-A0598, a producer of anti-MRSA antibiotic lydicamycins.</title>
        <authorList>
            <person name="Komaki H."/>
            <person name="Ichikawa N."/>
            <person name="Hosoyama A."/>
            <person name="Fujita N."/>
            <person name="Igarashi Y."/>
        </authorList>
    </citation>
    <scope>NUCLEOTIDE SEQUENCE [LARGE SCALE GENOMIC DNA]</scope>
    <source>
        <strain evidence="1 2">NBRC 110027</strain>
    </source>
</reference>
<proteinExistence type="predicted"/>
<comment type="caution">
    <text evidence="1">The sequence shown here is derived from an EMBL/GenBank/DDBJ whole genome shotgun (WGS) entry which is preliminary data.</text>
</comment>
<dbReference type="OrthoDB" id="4091868at2"/>
<dbReference type="AlphaFoldDB" id="A0A0P4RBC3"/>